<name>E1QE80_DESB2</name>
<proteinExistence type="predicted"/>
<dbReference type="RefSeq" id="WP_013257322.1">
    <property type="nucleotide sequence ID" value="NC_014365.1"/>
</dbReference>
<dbReference type="HOGENOM" id="CLU_061567_1_0_7"/>
<keyword evidence="2" id="KW-1185">Reference proteome</keyword>
<dbReference type="OrthoDB" id="9785423at2"/>
<dbReference type="SUPFAM" id="SSF56784">
    <property type="entry name" value="HAD-like"/>
    <property type="match status" value="1"/>
</dbReference>
<accession>E1QE80</accession>
<dbReference type="InterPro" id="IPR036412">
    <property type="entry name" value="HAD-like_sf"/>
</dbReference>
<dbReference type="AlphaFoldDB" id="E1QE80"/>
<sequence length="245" mass="28009">MSGTKHPKIALCYDFDGTLSPRNMQEYSFIPQLAIDKTVFWRQVAEQAKNGDEDNILSYMHLMLKKAKETGHVRVARSSFKELGTSIDLFPGVEDWFQRINEHARSKGAKIEHYIISSGLKEIIEGTKIAKQFKMIYASSYSYDQHDVAIWPALAINYTTKTQYLFRINKGVFDVWDHKKVNEYKPESERYIPFNRFIYIGDGSTDVPCMKLTKTKGGHSIAVYKPKANSKAAKTLLGCTDIVFT</sequence>
<protein>
    <recommendedName>
        <fullName evidence="3">Phosphoserine phosphatase</fullName>
    </recommendedName>
</protein>
<dbReference type="EMBL" id="CP002085">
    <property type="protein sequence ID" value="ADK83866.1"/>
    <property type="molecule type" value="Genomic_DNA"/>
</dbReference>
<reference evidence="1 2" key="1">
    <citation type="journal article" date="2010" name="Stand. Genomic Sci.">
        <title>Complete genome sequence of Desulfarculus baarsii type strain (2st14).</title>
        <authorList>
            <person name="Sun H."/>
            <person name="Spring S."/>
            <person name="Lapidus A."/>
            <person name="Davenport K."/>
            <person name="Del Rio T.G."/>
            <person name="Tice H."/>
            <person name="Nolan M."/>
            <person name="Copeland A."/>
            <person name="Cheng J.F."/>
            <person name="Lucas S."/>
            <person name="Tapia R."/>
            <person name="Goodwin L."/>
            <person name="Pitluck S."/>
            <person name="Ivanova N."/>
            <person name="Pagani I."/>
            <person name="Mavromatis K."/>
            <person name="Ovchinnikova G."/>
            <person name="Pati A."/>
            <person name="Chen A."/>
            <person name="Palaniappan K."/>
            <person name="Hauser L."/>
            <person name="Chang Y.J."/>
            <person name="Jeffries C.D."/>
            <person name="Detter J.C."/>
            <person name="Han C."/>
            <person name="Rohde M."/>
            <person name="Brambilla E."/>
            <person name="Goker M."/>
            <person name="Woyke T."/>
            <person name="Bristow J."/>
            <person name="Eisen J.A."/>
            <person name="Markowitz V."/>
            <person name="Hugenholtz P."/>
            <person name="Kyrpides N.C."/>
            <person name="Klenk H.P."/>
            <person name="Land M."/>
        </authorList>
    </citation>
    <scope>NUCLEOTIDE SEQUENCE [LARGE SCALE GENOMIC DNA]</scope>
    <source>
        <strain evidence="2">ATCC 33931 / DSM 2075 / LMG 7858 / VKM B-1802 / 2st14</strain>
    </source>
</reference>
<organism evidence="1 2">
    <name type="scientific">Desulfarculus baarsii (strain ATCC 33931 / DSM 2075 / LMG 7858 / VKM B-1802 / 2st14)</name>
    <dbReference type="NCBI Taxonomy" id="644282"/>
    <lineage>
        <taxon>Bacteria</taxon>
        <taxon>Pseudomonadati</taxon>
        <taxon>Thermodesulfobacteriota</taxon>
        <taxon>Desulfarculia</taxon>
        <taxon>Desulfarculales</taxon>
        <taxon>Desulfarculaceae</taxon>
        <taxon>Desulfarculus</taxon>
    </lineage>
</organism>
<evidence type="ECO:0000313" key="1">
    <source>
        <dbReference type="EMBL" id="ADK83866.1"/>
    </source>
</evidence>
<dbReference type="KEGG" id="dbr:Deba_0494"/>
<dbReference type="InterPro" id="IPR023214">
    <property type="entry name" value="HAD_sf"/>
</dbReference>
<dbReference type="eggNOG" id="COG0560">
    <property type="taxonomic scope" value="Bacteria"/>
</dbReference>
<dbReference type="Gene3D" id="3.40.50.1000">
    <property type="entry name" value="HAD superfamily/HAD-like"/>
    <property type="match status" value="1"/>
</dbReference>
<dbReference type="Pfam" id="PF12710">
    <property type="entry name" value="HAD"/>
    <property type="match status" value="1"/>
</dbReference>
<dbReference type="Proteomes" id="UP000009047">
    <property type="component" value="Chromosome"/>
</dbReference>
<gene>
    <name evidence="1" type="ordered locus">Deba_0494</name>
</gene>
<dbReference type="STRING" id="644282.Deba_0494"/>
<evidence type="ECO:0008006" key="3">
    <source>
        <dbReference type="Google" id="ProtNLM"/>
    </source>
</evidence>
<evidence type="ECO:0000313" key="2">
    <source>
        <dbReference type="Proteomes" id="UP000009047"/>
    </source>
</evidence>